<evidence type="ECO:0000313" key="3">
    <source>
        <dbReference type="Proteomes" id="UP000237271"/>
    </source>
</evidence>
<feature type="region of interest" description="Disordered" evidence="1">
    <location>
        <begin position="1"/>
        <end position="87"/>
    </location>
</feature>
<dbReference type="OrthoDB" id="129740at2759"/>
<dbReference type="AlphaFoldDB" id="A0A2P4XU01"/>
<comment type="caution">
    <text evidence="2">The sequence shown here is derived from an EMBL/GenBank/DDBJ whole genome shotgun (WGS) entry which is preliminary data.</text>
</comment>
<sequence>MSLGTTRERDDAISQYAQRSEPSTPNTQRHGTIMTDGGPIDANLAEHCSFSDDPENEDETLSNAPNEGQCPSNGAQMSGGLLPENYWSSATANNTATTTATGGPTLQRDPSRAAADARELLTNHNLSVASNRLGGQDLRVFRDNFDTMTHSILNENGKRATNYGTDGSSSNASYTKNKRVKAKQRMNAMQREIEEAERKQLSSGNEMMRMLLVLQKESDRRAEADERRRREDREERMEIEKRERAERDQIRREEAESAEKRRLEERLAAREEREEQRRIDAERETRIEREKEESNRRFEERLALERAEARQRHEQMMMVLTNLQKQ</sequence>
<evidence type="ECO:0000256" key="1">
    <source>
        <dbReference type="SAM" id="MobiDB-lite"/>
    </source>
</evidence>
<gene>
    <name evidence="2" type="ORF">PHPALM_14700</name>
</gene>
<evidence type="ECO:0000313" key="2">
    <source>
        <dbReference type="EMBL" id="POM69055.1"/>
    </source>
</evidence>
<accession>A0A2P4XU01</accession>
<keyword evidence="3" id="KW-1185">Reference proteome</keyword>
<feature type="compositionally biased region" description="Polar residues" evidence="1">
    <location>
        <begin position="162"/>
        <end position="175"/>
    </location>
</feature>
<name>A0A2P4XU01_9STRA</name>
<feature type="compositionally biased region" description="Polar residues" evidence="1">
    <location>
        <begin position="61"/>
        <end position="76"/>
    </location>
</feature>
<dbReference type="Proteomes" id="UP000237271">
    <property type="component" value="Unassembled WGS sequence"/>
</dbReference>
<feature type="region of interest" description="Disordered" evidence="1">
    <location>
        <begin position="159"/>
        <end position="178"/>
    </location>
</feature>
<reference evidence="2 3" key="1">
    <citation type="journal article" date="2017" name="Genome Biol. Evol.">
        <title>Phytophthora megakarya and P. palmivora, closely related causal agents of cacao black pod rot, underwent increases in genome sizes and gene numbers by different mechanisms.</title>
        <authorList>
            <person name="Ali S.S."/>
            <person name="Shao J."/>
            <person name="Lary D.J."/>
            <person name="Kronmiller B."/>
            <person name="Shen D."/>
            <person name="Strem M.D."/>
            <person name="Amoako-Attah I."/>
            <person name="Akrofi A.Y."/>
            <person name="Begoude B.A."/>
            <person name="Ten Hoopen G.M."/>
            <person name="Coulibaly K."/>
            <person name="Kebe B.I."/>
            <person name="Melnick R.L."/>
            <person name="Guiltinan M.J."/>
            <person name="Tyler B.M."/>
            <person name="Meinhardt L.W."/>
            <person name="Bailey B.A."/>
        </authorList>
    </citation>
    <scope>NUCLEOTIDE SEQUENCE [LARGE SCALE GENOMIC DNA]</scope>
    <source>
        <strain evidence="3">sbr112.9</strain>
    </source>
</reference>
<proteinExistence type="predicted"/>
<feature type="compositionally biased region" description="Basic and acidic residues" evidence="1">
    <location>
        <begin position="216"/>
        <end position="298"/>
    </location>
</feature>
<feature type="compositionally biased region" description="Polar residues" evidence="1">
    <location>
        <begin position="15"/>
        <end position="30"/>
    </location>
</feature>
<organism evidence="2 3">
    <name type="scientific">Phytophthora palmivora</name>
    <dbReference type="NCBI Taxonomy" id="4796"/>
    <lineage>
        <taxon>Eukaryota</taxon>
        <taxon>Sar</taxon>
        <taxon>Stramenopiles</taxon>
        <taxon>Oomycota</taxon>
        <taxon>Peronosporomycetes</taxon>
        <taxon>Peronosporales</taxon>
        <taxon>Peronosporaceae</taxon>
        <taxon>Phytophthora</taxon>
    </lineage>
</organism>
<protein>
    <submittedName>
        <fullName evidence="2">Uncharacterized protein</fullName>
    </submittedName>
</protein>
<dbReference type="EMBL" id="NCKW01007956">
    <property type="protein sequence ID" value="POM69055.1"/>
    <property type="molecule type" value="Genomic_DNA"/>
</dbReference>
<feature type="region of interest" description="Disordered" evidence="1">
    <location>
        <begin position="214"/>
        <end position="298"/>
    </location>
</feature>
<feature type="compositionally biased region" description="Basic and acidic residues" evidence="1">
    <location>
        <begin position="1"/>
        <end position="12"/>
    </location>
</feature>